<name>A0A1J0AE07_9CYAN</name>
<gene>
    <name evidence="5" type="primary">yhdJ-2</name>
    <name evidence="5" type="ORF">GlitD10_1826</name>
</gene>
<evidence type="ECO:0000313" key="5">
    <source>
        <dbReference type="EMBL" id="APB34152.1"/>
    </source>
</evidence>
<dbReference type="Proteomes" id="UP000180235">
    <property type="component" value="Chromosome"/>
</dbReference>
<dbReference type="PANTHER" id="PTHR13370">
    <property type="entry name" value="RNA METHYLASE-RELATED"/>
    <property type="match status" value="1"/>
</dbReference>
<dbReference type="GO" id="GO:0032259">
    <property type="term" value="P:methylation"/>
    <property type="evidence" value="ECO:0007669"/>
    <property type="project" value="UniProtKB-KW"/>
</dbReference>
<keyword evidence="2 5" id="KW-0808">Transferase</keyword>
<dbReference type="AlphaFoldDB" id="A0A1J0AE07"/>
<dbReference type="PRINTS" id="PR00508">
    <property type="entry name" value="S21N4MTFRASE"/>
</dbReference>
<dbReference type="GO" id="GO:0005737">
    <property type="term" value="C:cytoplasm"/>
    <property type="evidence" value="ECO:0007669"/>
    <property type="project" value="TreeGrafter"/>
</dbReference>
<keyword evidence="1 5" id="KW-0489">Methyltransferase</keyword>
<dbReference type="SUPFAM" id="SSF53335">
    <property type="entry name" value="S-adenosyl-L-methionine-dependent methyltransferases"/>
    <property type="match status" value="1"/>
</dbReference>
<evidence type="ECO:0000256" key="3">
    <source>
        <dbReference type="RuleBase" id="RU362026"/>
    </source>
</evidence>
<dbReference type="GO" id="GO:0009007">
    <property type="term" value="F:site-specific DNA-methyltransferase (adenine-specific) activity"/>
    <property type="evidence" value="ECO:0007669"/>
    <property type="project" value="TreeGrafter"/>
</dbReference>
<dbReference type="InterPro" id="IPR002941">
    <property type="entry name" value="DNA_methylase_N4/N6"/>
</dbReference>
<dbReference type="EMBL" id="CP017675">
    <property type="protein sequence ID" value="APB34152.1"/>
    <property type="molecule type" value="Genomic_DNA"/>
</dbReference>
<dbReference type="REBASE" id="166394">
    <property type="entry name" value="M.GliD10ORF1826P"/>
</dbReference>
<evidence type="ECO:0000256" key="2">
    <source>
        <dbReference type="ARBA" id="ARBA00022679"/>
    </source>
</evidence>
<dbReference type="EC" id="2.1.1.-" evidence="3"/>
<dbReference type="GO" id="GO:0008170">
    <property type="term" value="F:N-methyltransferase activity"/>
    <property type="evidence" value="ECO:0007669"/>
    <property type="project" value="InterPro"/>
</dbReference>
<reference evidence="5 6" key="1">
    <citation type="submission" date="2016-10" db="EMBL/GenBank/DDBJ databases">
        <title>Description of Gloeomargarita lithophora gen. nov., sp. nov., a thylakoid-bearing basal-branching cyanobacterium with intracellular carbonates, and proposal for Gloeomargaritales ord. nov.</title>
        <authorList>
            <person name="Moreira D."/>
            <person name="Tavera R."/>
            <person name="Benzerara K."/>
            <person name="Skouri-Panet F."/>
            <person name="Couradeau E."/>
            <person name="Gerard E."/>
            <person name="Loussert C."/>
            <person name="Novelo E."/>
            <person name="Zivanovic Y."/>
            <person name="Lopez-Garcia P."/>
        </authorList>
    </citation>
    <scope>NUCLEOTIDE SEQUENCE [LARGE SCALE GENOMIC DNA]</scope>
    <source>
        <strain evidence="5 6">D10</strain>
    </source>
</reference>
<organism evidence="5 6">
    <name type="scientific">Gloeomargarita lithophora Alchichica-D10</name>
    <dbReference type="NCBI Taxonomy" id="1188229"/>
    <lineage>
        <taxon>Bacteria</taxon>
        <taxon>Bacillati</taxon>
        <taxon>Cyanobacteriota</taxon>
        <taxon>Cyanophyceae</taxon>
        <taxon>Gloeomargaritales</taxon>
        <taxon>Gloeomargaritaceae</taxon>
        <taxon>Gloeomargarita</taxon>
    </lineage>
</organism>
<proteinExistence type="inferred from homology"/>
<evidence type="ECO:0000259" key="4">
    <source>
        <dbReference type="Pfam" id="PF01555"/>
    </source>
</evidence>
<protein>
    <recommendedName>
        <fullName evidence="3">Methyltransferase</fullName>
        <ecNumber evidence="3">2.1.1.-</ecNumber>
    </recommendedName>
</protein>
<comment type="similarity">
    <text evidence="3">Belongs to the N(4)/N(6)-methyltransferase family.</text>
</comment>
<dbReference type="InterPro" id="IPR001091">
    <property type="entry name" value="RM_Methyltransferase"/>
</dbReference>
<dbReference type="Pfam" id="PF01555">
    <property type="entry name" value="N6_N4_Mtase"/>
    <property type="match status" value="1"/>
</dbReference>
<accession>A0A1J0AE07</accession>
<dbReference type="STRING" id="1188229.GlitD10_1826"/>
<sequence length="271" mass="31235">MHITLEENTITCGDTHDLIRKVEDESIDLIICDGPYGVTQNDWDRVSSIQEYNLDLIKRFSAKLKEGGALYLFGKPDCIDFIDYRQYLNLKSKIIWYQPSRLAQGRLSYTNNYDIICYFIKGNKPHRFNLEDIRVAQLVELEHRLRCERVPSVTNGQYGKTKFNDKGKNPGDVWGDIKQLTYKSKELVSRNALNTIQKPEKLIERLILASSNQGDLVLDPFAGVGTCPVVCKRHFRNFIAFEMNPEFVEAGNERLRALDYGQNVIRFSNGE</sequence>
<dbReference type="GO" id="GO:0003677">
    <property type="term" value="F:DNA binding"/>
    <property type="evidence" value="ECO:0007669"/>
    <property type="project" value="InterPro"/>
</dbReference>
<feature type="domain" description="DNA methylase N-4/N-6" evidence="4">
    <location>
        <begin position="27"/>
        <end position="252"/>
    </location>
</feature>
<keyword evidence="6" id="KW-1185">Reference proteome</keyword>
<dbReference type="Gene3D" id="3.40.50.150">
    <property type="entry name" value="Vaccinia Virus protein VP39"/>
    <property type="match status" value="1"/>
</dbReference>
<dbReference type="OrthoDB" id="9800801at2"/>
<dbReference type="PANTHER" id="PTHR13370:SF3">
    <property type="entry name" value="TRNA (GUANINE(10)-N2)-METHYLTRANSFERASE HOMOLOG"/>
    <property type="match status" value="1"/>
</dbReference>
<dbReference type="RefSeq" id="WP_071454638.1">
    <property type="nucleotide sequence ID" value="NZ_CP017675.1"/>
</dbReference>
<evidence type="ECO:0000313" key="6">
    <source>
        <dbReference type="Proteomes" id="UP000180235"/>
    </source>
</evidence>
<evidence type="ECO:0000256" key="1">
    <source>
        <dbReference type="ARBA" id="ARBA00022603"/>
    </source>
</evidence>
<dbReference type="InterPro" id="IPR029063">
    <property type="entry name" value="SAM-dependent_MTases_sf"/>
</dbReference>
<dbReference type="KEGG" id="glt:GlitD10_1826"/>